<reference evidence="8" key="1">
    <citation type="journal article" date="2017" name="Genome Biol.">
        <title>Comparative genomics reveals high biological diversity and specific adaptations in the industrially and medically important fungal genus Aspergillus.</title>
        <authorList>
            <person name="de Vries R.P."/>
            <person name="Riley R."/>
            <person name="Wiebenga A."/>
            <person name="Aguilar-Osorio G."/>
            <person name="Amillis S."/>
            <person name="Uchima C.A."/>
            <person name="Anderluh G."/>
            <person name="Asadollahi M."/>
            <person name="Askin M."/>
            <person name="Barry K."/>
            <person name="Battaglia E."/>
            <person name="Bayram O."/>
            <person name="Benocci T."/>
            <person name="Braus-Stromeyer S.A."/>
            <person name="Caldana C."/>
            <person name="Canovas D."/>
            <person name="Cerqueira G.C."/>
            <person name="Chen F."/>
            <person name="Chen W."/>
            <person name="Choi C."/>
            <person name="Clum A."/>
            <person name="Dos Santos R.A."/>
            <person name="Damasio A.R."/>
            <person name="Diallinas G."/>
            <person name="Emri T."/>
            <person name="Fekete E."/>
            <person name="Flipphi M."/>
            <person name="Freyberg S."/>
            <person name="Gallo A."/>
            <person name="Gournas C."/>
            <person name="Habgood R."/>
            <person name="Hainaut M."/>
            <person name="Harispe M.L."/>
            <person name="Henrissat B."/>
            <person name="Hilden K.S."/>
            <person name="Hope R."/>
            <person name="Hossain A."/>
            <person name="Karabika E."/>
            <person name="Karaffa L."/>
            <person name="Karanyi Z."/>
            <person name="Krasevec N."/>
            <person name="Kuo A."/>
            <person name="Kusch H."/>
            <person name="LaButti K."/>
            <person name="Lagendijk E.L."/>
            <person name="Lapidus A."/>
            <person name="Levasseur A."/>
            <person name="Lindquist E."/>
            <person name="Lipzen A."/>
            <person name="Logrieco A.F."/>
            <person name="MacCabe A."/>
            <person name="Maekelae M.R."/>
            <person name="Malavazi I."/>
            <person name="Melin P."/>
            <person name="Meyer V."/>
            <person name="Mielnichuk N."/>
            <person name="Miskei M."/>
            <person name="Molnar A.P."/>
            <person name="Mule G."/>
            <person name="Ngan C.Y."/>
            <person name="Orejas M."/>
            <person name="Orosz E."/>
            <person name="Ouedraogo J.P."/>
            <person name="Overkamp K.M."/>
            <person name="Park H.-S."/>
            <person name="Perrone G."/>
            <person name="Piumi F."/>
            <person name="Punt P.J."/>
            <person name="Ram A.F."/>
            <person name="Ramon A."/>
            <person name="Rauscher S."/>
            <person name="Record E."/>
            <person name="Riano-Pachon D.M."/>
            <person name="Robert V."/>
            <person name="Roehrig J."/>
            <person name="Ruller R."/>
            <person name="Salamov A."/>
            <person name="Salih N.S."/>
            <person name="Samson R.A."/>
            <person name="Sandor E."/>
            <person name="Sanguinetti M."/>
            <person name="Schuetze T."/>
            <person name="Sepcic K."/>
            <person name="Shelest E."/>
            <person name="Sherlock G."/>
            <person name="Sophianopoulou V."/>
            <person name="Squina F.M."/>
            <person name="Sun H."/>
            <person name="Susca A."/>
            <person name="Todd R.B."/>
            <person name="Tsang A."/>
            <person name="Unkles S.E."/>
            <person name="van de Wiele N."/>
            <person name="van Rossen-Uffink D."/>
            <person name="Oliveira J.V."/>
            <person name="Vesth T.C."/>
            <person name="Visser J."/>
            <person name="Yu J.-H."/>
            <person name="Zhou M."/>
            <person name="Andersen M.R."/>
            <person name="Archer D.B."/>
            <person name="Baker S.E."/>
            <person name="Benoit I."/>
            <person name="Brakhage A.A."/>
            <person name="Braus G.H."/>
            <person name="Fischer R."/>
            <person name="Frisvad J.C."/>
            <person name="Goldman G.H."/>
            <person name="Houbraken J."/>
            <person name="Oakley B."/>
            <person name="Pocsi I."/>
            <person name="Scazzocchio C."/>
            <person name="Seiboth B."/>
            <person name="vanKuyk P.A."/>
            <person name="Wortman J."/>
            <person name="Dyer P.S."/>
            <person name="Grigoriev I.V."/>
        </authorList>
    </citation>
    <scope>NUCLEOTIDE SEQUENCE [LARGE SCALE GENOMIC DNA]</scope>
    <source>
        <strain evidence="8">ITEM 5010</strain>
    </source>
</reference>
<evidence type="ECO:0000313" key="8">
    <source>
        <dbReference type="Proteomes" id="UP000188318"/>
    </source>
</evidence>
<dbReference type="FunFam" id="1.20.1250.20:FF:000460">
    <property type="entry name" value="MFS multidrug transporter, putative"/>
    <property type="match status" value="1"/>
</dbReference>
<feature type="transmembrane region" description="Helical" evidence="5">
    <location>
        <begin position="379"/>
        <end position="402"/>
    </location>
</feature>
<name>A0A1R3RUA1_ASPC5</name>
<evidence type="ECO:0000313" key="7">
    <source>
        <dbReference type="EMBL" id="OOF98053.1"/>
    </source>
</evidence>
<dbReference type="PANTHER" id="PTHR23502:SF33">
    <property type="entry name" value="MAJOR FACILITATOR SUPERFAMILY (MFS) PROFILE DOMAIN-CONTAINING PROTEIN-RELATED"/>
    <property type="match status" value="1"/>
</dbReference>
<feature type="domain" description="Major facilitator superfamily (MFS) profile" evidence="6">
    <location>
        <begin position="38"/>
        <end position="476"/>
    </location>
</feature>
<dbReference type="Proteomes" id="UP000188318">
    <property type="component" value="Unassembled WGS sequence"/>
</dbReference>
<accession>A0A1R3RUA1</accession>
<feature type="transmembrane region" description="Helical" evidence="5">
    <location>
        <begin position="447"/>
        <end position="467"/>
    </location>
</feature>
<feature type="transmembrane region" description="Helical" evidence="5">
    <location>
        <begin position="354"/>
        <end position="373"/>
    </location>
</feature>
<keyword evidence="2 5" id="KW-0812">Transmembrane</keyword>
<feature type="transmembrane region" description="Helical" evidence="5">
    <location>
        <begin position="414"/>
        <end position="435"/>
    </location>
</feature>
<keyword evidence="3 5" id="KW-1133">Transmembrane helix</keyword>
<dbReference type="EMBL" id="KV907496">
    <property type="protein sequence ID" value="OOF98053.1"/>
    <property type="molecule type" value="Genomic_DNA"/>
</dbReference>
<gene>
    <name evidence="7" type="ORF">ASPCADRAFT_164261</name>
</gene>
<dbReference type="GO" id="GO:0022857">
    <property type="term" value="F:transmembrane transporter activity"/>
    <property type="evidence" value="ECO:0007669"/>
    <property type="project" value="InterPro"/>
</dbReference>
<feature type="transmembrane region" description="Helical" evidence="5">
    <location>
        <begin position="73"/>
        <end position="93"/>
    </location>
</feature>
<evidence type="ECO:0000256" key="4">
    <source>
        <dbReference type="ARBA" id="ARBA00023136"/>
    </source>
</evidence>
<comment type="subcellular location">
    <subcellularLocation>
        <location evidence="1">Membrane</location>
        <topology evidence="1">Multi-pass membrane protein</topology>
    </subcellularLocation>
</comment>
<feature type="transmembrane region" description="Helical" evidence="5">
    <location>
        <begin position="36"/>
        <end position="53"/>
    </location>
</feature>
<dbReference type="OrthoDB" id="5296287at2759"/>
<dbReference type="PROSITE" id="PS50850">
    <property type="entry name" value="MFS"/>
    <property type="match status" value="1"/>
</dbReference>
<evidence type="ECO:0000256" key="1">
    <source>
        <dbReference type="ARBA" id="ARBA00004141"/>
    </source>
</evidence>
<dbReference type="InterPro" id="IPR011701">
    <property type="entry name" value="MFS"/>
</dbReference>
<keyword evidence="8" id="KW-1185">Reference proteome</keyword>
<protein>
    <recommendedName>
        <fullName evidence="6">Major facilitator superfamily (MFS) profile domain-containing protein</fullName>
    </recommendedName>
</protein>
<dbReference type="STRING" id="602072.A0A1R3RUA1"/>
<proteinExistence type="predicted"/>
<dbReference type="Gene3D" id="1.20.1250.20">
    <property type="entry name" value="MFS general substrate transporter like domains"/>
    <property type="match status" value="1"/>
</dbReference>
<dbReference type="GO" id="GO:0016020">
    <property type="term" value="C:membrane"/>
    <property type="evidence" value="ECO:0007669"/>
    <property type="project" value="UniProtKB-SubCell"/>
</dbReference>
<evidence type="ECO:0000259" key="6">
    <source>
        <dbReference type="PROSITE" id="PS50850"/>
    </source>
</evidence>
<keyword evidence="4 5" id="KW-0472">Membrane</keyword>
<dbReference type="AlphaFoldDB" id="A0A1R3RUA1"/>
<dbReference type="PANTHER" id="PTHR23502">
    <property type="entry name" value="MAJOR FACILITATOR SUPERFAMILY"/>
    <property type="match status" value="1"/>
</dbReference>
<evidence type="ECO:0000256" key="2">
    <source>
        <dbReference type="ARBA" id="ARBA00022692"/>
    </source>
</evidence>
<dbReference type="SUPFAM" id="SSF103473">
    <property type="entry name" value="MFS general substrate transporter"/>
    <property type="match status" value="1"/>
</dbReference>
<feature type="transmembrane region" description="Helical" evidence="5">
    <location>
        <begin position="193"/>
        <end position="212"/>
    </location>
</feature>
<feature type="transmembrane region" description="Helical" evidence="5">
    <location>
        <begin position="274"/>
        <end position="293"/>
    </location>
</feature>
<dbReference type="InterPro" id="IPR036259">
    <property type="entry name" value="MFS_trans_sf"/>
</dbReference>
<dbReference type="InterPro" id="IPR020846">
    <property type="entry name" value="MFS_dom"/>
</dbReference>
<feature type="transmembrane region" description="Helical" evidence="5">
    <location>
        <begin position="165"/>
        <end position="187"/>
    </location>
</feature>
<evidence type="ECO:0000256" key="3">
    <source>
        <dbReference type="ARBA" id="ARBA00022989"/>
    </source>
</evidence>
<sequence length="482" mass="52052">MVAHAELLSDDARGIVGWDGADDPSNPMNFSPGRKWLCLGLVSAVTALSALASSMPAPGADYVNHDLDPHGPLLDAFAISVFVLGFAIGPLILSPLSELYGRQTVLNPSNAFLTVWQIGCALAPNMAALILCRFLAGVGGSASLTIGGGVVSDLFPLTERGKASALFSLGPLFGPVIGPIMGGFVAQRIGWRWVYWILLIACAVISTCNALFNQETHAAVILRRKTRIQRATSPRADLISAYDLSRATQDQPRTQMFVFHSMVRPFRIVFSSPVLMFLLIYIAFLFGLLYLLFTTITSVFTETYQWRVEFTGLAYLGIGIGFVIGILIVAETSDATTIRLTQANHGIYHAEMRLASCLLFALLVPISFFWYGWSAQKHTHWIVPIIGLVPFGAGLMGIFASIQTYFIDVSGDYAASAVAGMTSVRCLFGACLPLAGPSMYKSLGIGWGNSVLGFIALGLIPAPALIFKYGAEFRKKHPVDLR</sequence>
<dbReference type="Pfam" id="PF07690">
    <property type="entry name" value="MFS_1"/>
    <property type="match status" value="1"/>
</dbReference>
<feature type="transmembrane region" description="Helical" evidence="5">
    <location>
        <begin position="313"/>
        <end position="333"/>
    </location>
</feature>
<dbReference type="CDD" id="cd17323">
    <property type="entry name" value="MFS_Tpo1_MDR_like"/>
    <property type="match status" value="1"/>
</dbReference>
<evidence type="ECO:0000256" key="5">
    <source>
        <dbReference type="SAM" id="Phobius"/>
    </source>
</evidence>
<dbReference type="VEuPathDB" id="FungiDB:ASPCADRAFT_164261"/>
<organism evidence="7 8">
    <name type="scientific">Aspergillus carbonarius (strain ITEM 5010)</name>
    <dbReference type="NCBI Taxonomy" id="602072"/>
    <lineage>
        <taxon>Eukaryota</taxon>
        <taxon>Fungi</taxon>
        <taxon>Dikarya</taxon>
        <taxon>Ascomycota</taxon>
        <taxon>Pezizomycotina</taxon>
        <taxon>Eurotiomycetes</taxon>
        <taxon>Eurotiomycetidae</taxon>
        <taxon>Eurotiales</taxon>
        <taxon>Aspergillaceae</taxon>
        <taxon>Aspergillus</taxon>
        <taxon>Aspergillus subgen. Circumdati</taxon>
    </lineage>
</organism>
<dbReference type="OMA" id="IARPFRM"/>